<dbReference type="Proteomes" id="UP000218785">
    <property type="component" value="Chromosome"/>
</dbReference>
<evidence type="ECO:0000256" key="8">
    <source>
        <dbReference type="RuleBase" id="RU000461"/>
    </source>
</evidence>
<protein>
    <submittedName>
        <fullName evidence="9">Cytochrome P450</fullName>
    </submittedName>
</protein>
<gene>
    <name evidence="9" type="ORF">NIES37_02830</name>
</gene>
<dbReference type="InterPro" id="IPR001128">
    <property type="entry name" value="Cyt_P450"/>
</dbReference>
<evidence type="ECO:0000256" key="2">
    <source>
        <dbReference type="ARBA" id="ARBA00022617"/>
    </source>
</evidence>
<dbReference type="PRINTS" id="PR00385">
    <property type="entry name" value="P450"/>
</dbReference>
<evidence type="ECO:0000256" key="5">
    <source>
        <dbReference type="ARBA" id="ARBA00023004"/>
    </source>
</evidence>
<dbReference type="GO" id="GO:0016705">
    <property type="term" value="F:oxidoreductase activity, acting on paired donors, with incorporation or reduction of molecular oxygen"/>
    <property type="evidence" value="ECO:0007669"/>
    <property type="project" value="InterPro"/>
</dbReference>
<dbReference type="InterPro" id="IPR017972">
    <property type="entry name" value="Cyt_P450_CS"/>
</dbReference>
<dbReference type="SMR" id="A0A1Z4MSH2"/>
<accession>A0A1Z4MSH2</accession>
<dbReference type="PRINTS" id="PR00465">
    <property type="entry name" value="EP450IV"/>
</dbReference>
<dbReference type="RefSeq" id="WP_096573577.1">
    <property type="nucleotide sequence ID" value="NZ_CAWNJS010000001.1"/>
</dbReference>
<evidence type="ECO:0000313" key="9">
    <source>
        <dbReference type="EMBL" id="BAY96351.1"/>
    </source>
</evidence>
<feature type="binding site" description="axial binding residue" evidence="7">
    <location>
        <position position="386"/>
    </location>
    <ligand>
        <name>heme</name>
        <dbReference type="ChEBI" id="CHEBI:30413"/>
    </ligand>
    <ligandPart>
        <name>Fe</name>
        <dbReference type="ChEBI" id="CHEBI:18248"/>
    </ligandPart>
</feature>
<dbReference type="GO" id="GO:0005506">
    <property type="term" value="F:iron ion binding"/>
    <property type="evidence" value="ECO:0007669"/>
    <property type="project" value="InterPro"/>
</dbReference>
<name>A0A1Z4MSH2_9CYAN</name>
<evidence type="ECO:0000313" key="10">
    <source>
        <dbReference type="Proteomes" id="UP000218785"/>
    </source>
</evidence>
<evidence type="ECO:0000256" key="7">
    <source>
        <dbReference type="PIRSR" id="PIRSR602403-1"/>
    </source>
</evidence>
<dbReference type="PROSITE" id="PS00086">
    <property type="entry name" value="CYTOCHROME_P450"/>
    <property type="match status" value="1"/>
</dbReference>
<dbReference type="EMBL" id="AP018248">
    <property type="protein sequence ID" value="BAY96351.1"/>
    <property type="molecule type" value="Genomic_DNA"/>
</dbReference>
<evidence type="ECO:0000256" key="1">
    <source>
        <dbReference type="ARBA" id="ARBA00010617"/>
    </source>
</evidence>
<reference evidence="9 10" key="1">
    <citation type="submission" date="2017-06" db="EMBL/GenBank/DDBJ databases">
        <title>Genome sequencing of cyanobaciteial culture collection at National Institute for Environmental Studies (NIES).</title>
        <authorList>
            <person name="Hirose Y."/>
            <person name="Shimura Y."/>
            <person name="Fujisawa T."/>
            <person name="Nakamura Y."/>
            <person name="Kawachi M."/>
        </authorList>
    </citation>
    <scope>NUCLEOTIDE SEQUENCE [LARGE SCALE GENOMIC DNA]</scope>
    <source>
        <strain evidence="9 10">NIES-37</strain>
    </source>
</reference>
<dbReference type="InterPro" id="IPR002403">
    <property type="entry name" value="Cyt_P450_E_grp-IV"/>
</dbReference>
<comment type="similarity">
    <text evidence="1 8">Belongs to the cytochrome P450 family.</text>
</comment>
<keyword evidence="2 7" id="KW-0349">Heme</keyword>
<organism evidence="9 10">
    <name type="scientific">Tolypothrix tenuis PCC 7101</name>
    <dbReference type="NCBI Taxonomy" id="231146"/>
    <lineage>
        <taxon>Bacteria</taxon>
        <taxon>Bacillati</taxon>
        <taxon>Cyanobacteriota</taxon>
        <taxon>Cyanophyceae</taxon>
        <taxon>Nostocales</taxon>
        <taxon>Tolypothrichaceae</taxon>
        <taxon>Tolypothrix</taxon>
    </lineage>
</organism>
<evidence type="ECO:0000256" key="4">
    <source>
        <dbReference type="ARBA" id="ARBA00023002"/>
    </source>
</evidence>
<keyword evidence="6 8" id="KW-0503">Monooxygenase</keyword>
<keyword evidence="10" id="KW-1185">Reference proteome</keyword>
<dbReference type="PANTHER" id="PTHR24286:SF384">
    <property type="entry name" value="P450, PUTATIVE (EUROFUNG)-RELATED"/>
    <property type="match status" value="1"/>
</dbReference>
<proteinExistence type="inferred from homology"/>
<dbReference type="GO" id="GO:0016125">
    <property type="term" value="P:sterol metabolic process"/>
    <property type="evidence" value="ECO:0007669"/>
    <property type="project" value="TreeGrafter"/>
</dbReference>
<dbReference type="GO" id="GO:0020037">
    <property type="term" value="F:heme binding"/>
    <property type="evidence" value="ECO:0007669"/>
    <property type="project" value="InterPro"/>
</dbReference>
<dbReference type="GO" id="GO:0004497">
    <property type="term" value="F:monooxygenase activity"/>
    <property type="evidence" value="ECO:0007669"/>
    <property type="project" value="UniProtKB-KW"/>
</dbReference>
<comment type="cofactor">
    <cofactor evidence="7">
        <name>heme</name>
        <dbReference type="ChEBI" id="CHEBI:30413"/>
    </cofactor>
</comment>
<evidence type="ECO:0000256" key="6">
    <source>
        <dbReference type="ARBA" id="ARBA00023033"/>
    </source>
</evidence>
<dbReference type="KEGG" id="ttq:NIES37_02830"/>
<dbReference type="SUPFAM" id="SSF48264">
    <property type="entry name" value="Cytochrome P450"/>
    <property type="match status" value="1"/>
</dbReference>
<sequence>MKPAQLPPGKSGLPILGETLNFVADPYSFVKKRYQQYGSIFKTNILGRPTVVMVGPEAIEFVLSSHMECFSWREGWPENFKVLLGESLFLQDGEEHRKNRRLMMPALHGPALVNYVATMEDITRVYLKKWKAQQEFTWFYEFKQLTFDIASQLLLGTSNGSESARLSQLFTNLTNGLFTINPLPLPFTTFGKALAARNQILEHLTQVIKQRQQNPTKDAISLLIQSKDEDGNSMSERELIAQAVLLLFAGHETTTSMLTWLCLELARHPEVKERAVKEQMQLASKGALSLEQLGQMPYLEQVLLEIERLHSPVGGGFRGVIKDFEFKGFHVPAGWQLLYSIYVTHSLEEIYPQPEVFDPDRFSPQRQENRQYPFSLIGFGGGPRICIGIAFAKMEMKIIAAHLLRSYDWEILPHQSLATVRVPTNQPKDGLRVRFQPR</sequence>
<dbReference type="InterPro" id="IPR036396">
    <property type="entry name" value="Cyt_P450_sf"/>
</dbReference>
<dbReference type="AlphaFoldDB" id="A0A1Z4MSH2"/>
<dbReference type="Gene3D" id="1.10.630.10">
    <property type="entry name" value="Cytochrome P450"/>
    <property type="match status" value="1"/>
</dbReference>
<dbReference type="Pfam" id="PF00067">
    <property type="entry name" value="p450"/>
    <property type="match status" value="1"/>
</dbReference>
<keyword evidence="5 7" id="KW-0408">Iron</keyword>
<dbReference type="CDD" id="cd11044">
    <property type="entry name" value="CYP120A1_CYP26-like"/>
    <property type="match status" value="1"/>
</dbReference>
<evidence type="ECO:0000256" key="3">
    <source>
        <dbReference type="ARBA" id="ARBA00022723"/>
    </source>
</evidence>
<keyword evidence="4 8" id="KW-0560">Oxidoreductase</keyword>
<dbReference type="PANTHER" id="PTHR24286">
    <property type="entry name" value="CYTOCHROME P450 26"/>
    <property type="match status" value="1"/>
</dbReference>
<keyword evidence="3 7" id="KW-0479">Metal-binding</keyword>